<dbReference type="Pfam" id="PF00856">
    <property type="entry name" value="SET"/>
    <property type="match status" value="1"/>
</dbReference>
<evidence type="ECO:0000313" key="7">
    <source>
        <dbReference type="EnsemblMetazoa" id="SCAU005082-PA"/>
    </source>
</evidence>
<evidence type="ECO:0000256" key="1">
    <source>
        <dbReference type="ARBA" id="ARBA00022723"/>
    </source>
</evidence>
<dbReference type="PANTHER" id="PTHR46455">
    <property type="entry name" value="SET AND MYND DOMAIN CONTAINING, ARTHROPOD-SPECIFIC, MEMBER 4, ISOFORM A"/>
    <property type="match status" value="1"/>
</dbReference>
<dbReference type="Gene3D" id="6.10.140.2220">
    <property type="match status" value="2"/>
</dbReference>
<protein>
    <recommendedName>
        <fullName evidence="9">MYND-type domain-containing protein</fullName>
    </recommendedName>
</protein>
<evidence type="ECO:0000256" key="2">
    <source>
        <dbReference type="ARBA" id="ARBA00022771"/>
    </source>
</evidence>
<evidence type="ECO:0000259" key="5">
    <source>
        <dbReference type="PROSITE" id="PS50280"/>
    </source>
</evidence>
<keyword evidence="3" id="KW-0862">Zinc</keyword>
<keyword evidence="1" id="KW-0479">Metal-binding</keyword>
<dbReference type="VEuPathDB" id="VectorBase:SCAU005082"/>
<dbReference type="GO" id="GO:0008276">
    <property type="term" value="F:protein methyltransferase activity"/>
    <property type="evidence" value="ECO:0007669"/>
    <property type="project" value="UniProtKB-ARBA"/>
</dbReference>
<dbReference type="PROSITE" id="PS50280">
    <property type="entry name" value="SET"/>
    <property type="match status" value="1"/>
</dbReference>
<sequence length="566" mass="64546">MSSSGNKKDCCAVCQVPATLTCSACKSVKYCGKDHQREHWKEHKIECESPYKIESDAILGRHLLVTRDIQAGNVIFEEAPLVVGPKWFLSDREQEVPVMPCVGCYTPCRIGGFGCSKCQWPCCSPHCEDIANPNTHGGIECDILKLGPSPKNTGDLKAMTDYYRPDALLVFKCLLLQKRNPKKWKKLMEMQSHEEERKGSDLHEDAEKRVVTYLLKNFLEPLKKLEERTKEKLLAQYDATILRRICGIIETNYMVISLSTGLELSGVFFTACMMEHSCLPNAYFQFNECNEFGISVIAGRDIAAGEHIKIMYTNMLWATHMRHEHLQITKHFRCKCERCCDPTELGTYFSALKCAGDANKKCEGGIQLPKDPLDKNTDWICNKCPMIINGEQVSYLLTQMTEEVKTLMSRRPTVKQVEGLIEKLSTFLHPNHYHIFSLKHCLIQLYGNEMGYKAEQLSSGQLQKKLKMCEDLYDTCQKLDPATIRLAIYVAIIFHEMHSIYMEQGRRILDNDKAKAMEAFTNAKNVLEKAEDVLEKELDGVAGNKLNDHILRAMKNVKFYIENMCS</sequence>
<evidence type="ECO:0000313" key="8">
    <source>
        <dbReference type="Proteomes" id="UP000095300"/>
    </source>
</evidence>
<reference evidence="7" key="1">
    <citation type="submission" date="2020-05" db="UniProtKB">
        <authorList>
            <consortium name="EnsemblMetazoa"/>
        </authorList>
    </citation>
    <scope>IDENTIFICATION</scope>
    <source>
        <strain evidence="7">USDA</strain>
    </source>
</reference>
<dbReference type="InterPro" id="IPR046341">
    <property type="entry name" value="SET_dom_sf"/>
</dbReference>
<dbReference type="PROSITE" id="PS50865">
    <property type="entry name" value="ZF_MYND_2"/>
    <property type="match status" value="1"/>
</dbReference>
<dbReference type="Pfam" id="PF01753">
    <property type="entry name" value="zf-MYND"/>
    <property type="match status" value="1"/>
</dbReference>
<dbReference type="Gene3D" id="1.10.220.160">
    <property type="match status" value="1"/>
</dbReference>
<dbReference type="InterPro" id="IPR001214">
    <property type="entry name" value="SET_dom"/>
</dbReference>
<dbReference type="GO" id="GO:0008757">
    <property type="term" value="F:S-adenosylmethionine-dependent methyltransferase activity"/>
    <property type="evidence" value="ECO:0007669"/>
    <property type="project" value="UniProtKB-ARBA"/>
</dbReference>
<accession>A0A1I8P5Y0</accession>
<feature type="domain" description="MYND-type" evidence="6">
    <location>
        <begin position="11"/>
        <end position="47"/>
    </location>
</feature>
<gene>
    <name evidence="7" type="primary">106094756</name>
</gene>
<keyword evidence="8" id="KW-1185">Reference proteome</keyword>
<dbReference type="EnsemblMetazoa" id="SCAU005082-RA">
    <property type="protein sequence ID" value="SCAU005082-PA"/>
    <property type="gene ID" value="SCAU005082"/>
</dbReference>
<evidence type="ECO:0000256" key="3">
    <source>
        <dbReference type="ARBA" id="ARBA00022833"/>
    </source>
</evidence>
<feature type="domain" description="SET" evidence="5">
    <location>
        <begin position="46"/>
        <end position="313"/>
    </location>
</feature>
<evidence type="ECO:0000256" key="4">
    <source>
        <dbReference type="PROSITE-ProRule" id="PRU00134"/>
    </source>
</evidence>
<dbReference type="Gene3D" id="2.170.270.10">
    <property type="entry name" value="SET domain"/>
    <property type="match status" value="1"/>
</dbReference>
<dbReference type="FunFam" id="1.10.220.160:FF:000010">
    <property type="entry name" value="Uncharacterized protein, isoform A"/>
    <property type="match status" value="1"/>
</dbReference>
<keyword evidence="2 4" id="KW-0863">Zinc-finger</keyword>
<dbReference type="CDD" id="cd20071">
    <property type="entry name" value="SET_SMYD"/>
    <property type="match status" value="1"/>
</dbReference>
<dbReference type="SUPFAM" id="SSF144232">
    <property type="entry name" value="HIT/MYND zinc finger-like"/>
    <property type="match status" value="1"/>
</dbReference>
<name>A0A1I8P5Y0_STOCA</name>
<dbReference type="OrthoDB" id="3174329at2759"/>
<dbReference type="GO" id="GO:0008170">
    <property type="term" value="F:N-methyltransferase activity"/>
    <property type="evidence" value="ECO:0007669"/>
    <property type="project" value="UniProtKB-ARBA"/>
</dbReference>
<dbReference type="GO" id="GO:0008270">
    <property type="term" value="F:zinc ion binding"/>
    <property type="evidence" value="ECO:0007669"/>
    <property type="project" value="UniProtKB-KW"/>
</dbReference>
<dbReference type="AlphaFoldDB" id="A0A1I8P5Y0"/>
<dbReference type="Proteomes" id="UP000095300">
    <property type="component" value="Unassembled WGS sequence"/>
</dbReference>
<dbReference type="PANTHER" id="PTHR46455:SF2">
    <property type="entry name" value="AT24727P"/>
    <property type="match status" value="1"/>
</dbReference>
<evidence type="ECO:0008006" key="9">
    <source>
        <dbReference type="Google" id="ProtNLM"/>
    </source>
</evidence>
<dbReference type="InterPro" id="IPR053010">
    <property type="entry name" value="SET_SmydA-8"/>
</dbReference>
<dbReference type="SUPFAM" id="SSF82199">
    <property type="entry name" value="SET domain"/>
    <property type="match status" value="1"/>
</dbReference>
<evidence type="ECO:0000259" key="6">
    <source>
        <dbReference type="PROSITE" id="PS50865"/>
    </source>
</evidence>
<dbReference type="KEGG" id="scac:106094756"/>
<proteinExistence type="predicted"/>
<organism evidence="7 8">
    <name type="scientific">Stomoxys calcitrans</name>
    <name type="common">Stable fly</name>
    <name type="synonym">Conops calcitrans</name>
    <dbReference type="NCBI Taxonomy" id="35570"/>
    <lineage>
        <taxon>Eukaryota</taxon>
        <taxon>Metazoa</taxon>
        <taxon>Ecdysozoa</taxon>
        <taxon>Arthropoda</taxon>
        <taxon>Hexapoda</taxon>
        <taxon>Insecta</taxon>
        <taxon>Pterygota</taxon>
        <taxon>Neoptera</taxon>
        <taxon>Endopterygota</taxon>
        <taxon>Diptera</taxon>
        <taxon>Brachycera</taxon>
        <taxon>Muscomorpha</taxon>
        <taxon>Muscoidea</taxon>
        <taxon>Muscidae</taxon>
        <taxon>Stomoxys</taxon>
    </lineage>
</organism>
<dbReference type="STRING" id="35570.A0A1I8P5Y0"/>
<dbReference type="InterPro" id="IPR002893">
    <property type="entry name" value="Znf_MYND"/>
</dbReference>